<evidence type="ECO:0000256" key="4">
    <source>
        <dbReference type="ARBA" id="ARBA00022989"/>
    </source>
</evidence>
<keyword evidence="13" id="KW-1185">Reference proteome</keyword>
<evidence type="ECO:0000256" key="10">
    <source>
        <dbReference type="SAM" id="MobiDB-lite"/>
    </source>
</evidence>
<protein>
    <recommendedName>
        <fullName evidence="9">Mitochondrial fission factor</fullName>
    </recommendedName>
</protein>
<evidence type="ECO:0000256" key="8">
    <source>
        <dbReference type="ARBA" id="ARBA00023140"/>
    </source>
</evidence>
<evidence type="ECO:0000259" key="11">
    <source>
        <dbReference type="Pfam" id="PF05644"/>
    </source>
</evidence>
<dbReference type="InterPro" id="IPR008518">
    <property type="entry name" value="Mff/Tango-11"/>
</dbReference>
<keyword evidence="7 9" id="KW-0472">Membrane</keyword>
<dbReference type="GO" id="GO:0000266">
    <property type="term" value="P:mitochondrial fission"/>
    <property type="evidence" value="ECO:0007669"/>
    <property type="project" value="UniProtKB-UniRule"/>
</dbReference>
<dbReference type="AlphaFoldDB" id="A0AAD9QAU9"/>
<dbReference type="GO" id="GO:0090314">
    <property type="term" value="P:positive regulation of protein targeting to membrane"/>
    <property type="evidence" value="ECO:0007669"/>
    <property type="project" value="UniProtKB-UniRule"/>
</dbReference>
<proteinExistence type="inferred from homology"/>
<dbReference type="Proteomes" id="UP001249851">
    <property type="component" value="Unassembled WGS sequence"/>
</dbReference>
<reference evidence="12" key="2">
    <citation type="journal article" date="2023" name="Science">
        <title>Genomic signatures of disease resistance in endangered staghorn corals.</title>
        <authorList>
            <person name="Vollmer S.V."/>
            <person name="Selwyn J.D."/>
            <person name="Despard B.A."/>
            <person name="Roesel C.L."/>
        </authorList>
    </citation>
    <scope>NUCLEOTIDE SEQUENCE</scope>
    <source>
        <strain evidence="12">K2</strain>
    </source>
</reference>
<dbReference type="GO" id="GO:0005777">
    <property type="term" value="C:peroxisome"/>
    <property type="evidence" value="ECO:0007669"/>
    <property type="project" value="UniProtKB-SubCell"/>
</dbReference>
<evidence type="ECO:0000256" key="6">
    <source>
        <dbReference type="ARBA" id="ARBA00023128"/>
    </source>
</evidence>
<comment type="caution">
    <text evidence="12">The sequence shown here is derived from an EMBL/GenBank/DDBJ whole genome shotgun (WGS) entry which is preliminary data.</text>
</comment>
<dbReference type="GO" id="GO:0005741">
    <property type="term" value="C:mitochondrial outer membrane"/>
    <property type="evidence" value="ECO:0007669"/>
    <property type="project" value="UniProtKB-SubCell"/>
</dbReference>
<keyword evidence="4 9" id="KW-1133">Transmembrane helix</keyword>
<comment type="subcellular location">
    <subcellularLocation>
        <location evidence="9">Mitochondrion outer membrane</location>
        <topology evidence="9">Single-pass type IV membrane protein</topology>
    </subcellularLocation>
    <subcellularLocation>
        <location evidence="9">Peroxisome</location>
    </subcellularLocation>
</comment>
<dbReference type="EMBL" id="JARQWQ010000047">
    <property type="protein sequence ID" value="KAK2557814.1"/>
    <property type="molecule type" value="Genomic_DNA"/>
</dbReference>
<accession>A0AAD9QAU9</accession>
<keyword evidence="6 9" id="KW-0496">Mitochondrion</keyword>
<comment type="similarity">
    <text evidence="1 9">Belongs to the Tango11 family.</text>
</comment>
<dbReference type="Pfam" id="PF05644">
    <property type="entry name" value="Miff"/>
    <property type="match status" value="1"/>
</dbReference>
<keyword evidence="8 9" id="KW-0576">Peroxisome</keyword>
<dbReference type="GO" id="GO:0090141">
    <property type="term" value="P:positive regulation of mitochondrial fission"/>
    <property type="evidence" value="ECO:0007669"/>
    <property type="project" value="UniProtKB-UniRule"/>
</dbReference>
<sequence>MAGNGGEFRISSPISFDSFDGTVDENVAQRMHIPQKITVPGEDEGHSAKPASGDVMSSSMSIPEKIEIGNFASPNSEVPPELRDHFVHVNSTSNMVTPPRTLTVDDTKSAHYPQRTAVDQLPIRSERAVPHVPNASQMLEDESIAVGLEVIEEGNPLDSDTDLGHYASSDFSETRKYVIQVQQLSRRVRDLERDLESNTMGFWSKLAFFTLTIINPLLLHWLFLKRR</sequence>
<gene>
    <name evidence="12" type="ORF">P5673_019780</name>
</gene>
<evidence type="ECO:0000256" key="2">
    <source>
        <dbReference type="ARBA" id="ARBA00022692"/>
    </source>
</evidence>
<keyword evidence="5" id="KW-0175">Coiled coil</keyword>
<evidence type="ECO:0000313" key="12">
    <source>
        <dbReference type="EMBL" id="KAK2557814.1"/>
    </source>
</evidence>
<evidence type="ECO:0000256" key="9">
    <source>
        <dbReference type="RuleBase" id="RU368040"/>
    </source>
</evidence>
<feature type="region of interest" description="Disordered" evidence="10">
    <location>
        <begin position="25"/>
        <end position="57"/>
    </location>
</feature>
<evidence type="ECO:0000256" key="5">
    <source>
        <dbReference type="ARBA" id="ARBA00023054"/>
    </source>
</evidence>
<organism evidence="12 13">
    <name type="scientific">Acropora cervicornis</name>
    <name type="common">Staghorn coral</name>
    <dbReference type="NCBI Taxonomy" id="6130"/>
    <lineage>
        <taxon>Eukaryota</taxon>
        <taxon>Metazoa</taxon>
        <taxon>Cnidaria</taxon>
        <taxon>Anthozoa</taxon>
        <taxon>Hexacorallia</taxon>
        <taxon>Scleractinia</taxon>
        <taxon>Astrocoeniina</taxon>
        <taxon>Acroporidae</taxon>
        <taxon>Acropora</taxon>
    </lineage>
</organism>
<evidence type="ECO:0000256" key="1">
    <source>
        <dbReference type="ARBA" id="ARBA00009806"/>
    </source>
</evidence>
<reference evidence="12" key="1">
    <citation type="journal article" date="2023" name="G3 (Bethesda)">
        <title>Whole genome assembly and annotation of the endangered Caribbean coral Acropora cervicornis.</title>
        <authorList>
            <person name="Selwyn J.D."/>
            <person name="Vollmer S.V."/>
        </authorList>
    </citation>
    <scope>NUCLEOTIDE SEQUENCE</scope>
    <source>
        <strain evidence="12">K2</strain>
    </source>
</reference>
<comment type="function">
    <text evidence="9">Plays a role in mitochondrial and peroxisomal fission. Promotes the recruitment and association of the fission mediator dynamin-related protein 1 (DNM1L) to the mitochondrial surface.</text>
</comment>
<dbReference type="PANTHER" id="PTHR16501:SF6">
    <property type="entry name" value="TRANSPORT AND GOLGI ORGANIZATION PROTEIN 11"/>
    <property type="match status" value="1"/>
</dbReference>
<evidence type="ECO:0000256" key="7">
    <source>
        <dbReference type="ARBA" id="ARBA00023136"/>
    </source>
</evidence>
<feature type="domain" description="Mff-like" evidence="11">
    <location>
        <begin position="25"/>
        <end position="108"/>
    </location>
</feature>
<name>A0AAD9QAU9_ACRCE</name>
<feature type="transmembrane region" description="Helical" evidence="9">
    <location>
        <begin position="202"/>
        <end position="224"/>
    </location>
</feature>
<evidence type="ECO:0000256" key="3">
    <source>
        <dbReference type="ARBA" id="ARBA00022787"/>
    </source>
</evidence>
<dbReference type="PANTHER" id="PTHR16501">
    <property type="entry name" value="TRANSPORT AND GOLGI ORGANIZATION PROTEIN 11"/>
    <property type="match status" value="1"/>
</dbReference>
<evidence type="ECO:0000313" key="13">
    <source>
        <dbReference type="Proteomes" id="UP001249851"/>
    </source>
</evidence>
<keyword evidence="2 9" id="KW-0812">Transmembrane</keyword>
<keyword evidence="3 9" id="KW-1000">Mitochondrion outer membrane</keyword>
<dbReference type="InterPro" id="IPR039433">
    <property type="entry name" value="Mff-like_dom"/>
</dbReference>